<dbReference type="InterPro" id="IPR007630">
    <property type="entry name" value="RNA_pol_sigma70_r4"/>
</dbReference>
<dbReference type="SUPFAM" id="SSF88946">
    <property type="entry name" value="Sigma2 domain of RNA polymerase sigma factors"/>
    <property type="match status" value="1"/>
</dbReference>
<dbReference type="Gene3D" id="1.10.10.10">
    <property type="entry name" value="Winged helix-like DNA-binding domain superfamily/Winged helix DNA-binding domain"/>
    <property type="match status" value="1"/>
</dbReference>
<dbReference type="Proteomes" id="UP000824031">
    <property type="component" value="Unassembled WGS sequence"/>
</dbReference>
<organism evidence="7 8">
    <name type="scientific">Candidatus Gemmiger excrementavium</name>
    <dbReference type="NCBI Taxonomy" id="2838608"/>
    <lineage>
        <taxon>Bacteria</taxon>
        <taxon>Bacillati</taxon>
        <taxon>Bacillota</taxon>
        <taxon>Clostridia</taxon>
        <taxon>Eubacteriales</taxon>
        <taxon>Gemmiger</taxon>
    </lineage>
</organism>
<dbReference type="PANTHER" id="PTHR30385">
    <property type="entry name" value="SIGMA FACTOR F FLAGELLAR"/>
    <property type="match status" value="1"/>
</dbReference>
<feature type="domain" description="RNA polymerase sigma-70 region 4" evidence="6">
    <location>
        <begin position="199"/>
        <end position="247"/>
    </location>
</feature>
<dbReference type="CDD" id="cd06171">
    <property type="entry name" value="Sigma70_r4"/>
    <property type="match status" value="1"/>
</dbReference>
<evidence type="ECO:0000256" key="5">
    <source>
        <dbReference type="SAM" id="MobiDB-lite"/>
    </source>
</evidence>
<keyword evidence="4" id="KW-0804">Transcription</keyword>
<reference evidence="7" key="2">
    <citation type="submission" date="2021-04" db="EMBL/GenBank/DDBJ databases">
        <authorList>
            <person name="Gilroy R."/>
        </authorList>
    </citation>
    <scope>NUCLEOTIDE SEQUENCE</scope>
    <source>
        <strain evidence="7">3436</strain>
    </source>
</reference>
<protein>
    <submittedName>
        <fullName evidence="7">Sigma-70 family RNA polymerase sigma factor</fullName>
    </submittedName>
</protein>
<feature type="region of interest" description="Disordered" evidence="5">
    <location>
        <begin position="128"/>
        <end position="148"/>
    </location>
</feature>
<dbReference type="Pfam" id="PF04545">
    <property type="entry name" value="Sigma70_r4"/>
    <property type="match status" value="1"/>
</dbReference>
<dbReference type="InterPro" id="IPR013325">
    <property type="entry name" value="RNA_pol_sigma_r2"/>
</dbReference>
<name>A0A9D2JG11_9FIRM</name>
<keyword evidence="3" id="KW-0238">DNA-binding</keyword>
<dbReference type="AlphaFoldDB" id="A0A9D2JG11"/>
<gene>
    <name evidence="7" type="ORF">H9810_07210</name>
</gene>
<evidence type="ECO:0000256" key="4">
    <source>
        <dbReference type="ARBA" id="ARBA00023163"/>
    </source>
</evidence>
<feature type="region of interest" description="Disordered" evidence="5">
    <location>
        <begin position="1"/>
        <end position="31"/>
    </location>
</feature>
<evidence type="ECO:0000259" key="6">
    <source>
        <dbReference type="Pfam" id="PF04545"/>
    </source>
</evidence>
<dbReference type="GO" id="GO:0016987">
    <property type="term" value="F:sigma factor activity"/>
    <property type="evidence" value="ECO:0007669"/>
    <property type="project" value="UniProtKB-KW"/>
</dbReference>
<comment type="caution">
    <text evidence="7">The sequence shown here is derived from an EMBL/GenBank/DDBJ whole genome shotgun (WGS) entry which is preliminary data.</text>
</comment>
<evidence type="ECO:0000313" key="7">
    <source>
        <dbReference type="EMBL" id="HIZ48486.1"/>
    </source>
</evidence>
<accession>A0A9D2JG11</accession>
<keyword evidence="2" id="KW-0731">Sigma factor</keyword>
<reference evidence="7" key="1">
    <citation type="journal article" date="2021" name="PeerJ">
        <title>Extensive microbial diversity within the chicken gut microbiome revealed by metagenomics and culture.</title>
        <authorList>
            <person name="Gilroy R."/>
            <person name="Ravi A."/>
            <person name="Getino M."/>
            <person name="Pursley I."/>
            <person name="Horton D.L."/>
            <person name="Alikhan N.F."/>
            <person name="Baker D."/>
            <person name="Gharbi K."/>
            <person name="Hall N."/>
            <person name="Watson M."/>
            <person name="Adriaenssens E.M."/>
            <person name="Foster-Nyarko E."/>
            <person name="Jarju S."/>
            <person name="Secka A."/>
            <person name="Antonio M."/>
            <person name="Oren A."/>
            <person name="Chaudhuri R.R."/>
            <person name="La Ragione R."/>
            <person name="Hildebrand F."/>
            <person name="Pallen M.J."/>
        </authorList>
    </citation>
    <scope>NUCLEOTIDE SEQUENCE</scope>
    <source>
        <strain evidence="7">3436</strain>
    </source>
</reference>
<dbReference type="PANTHER" id="PTHR30385:SF8">
    <property type="entry name" value="RNA POLYMERASE SIGMA-E FACTOR"/>
    <property type="match status" value="1"/>
</dbReference>
<dbReference type="SUPFAM" id="SSF88659">
    <property type="entry name" value="Sigma3 and sigma4 domains of RNA polymerase sigma factors"/>
    <property type="match status" value="1"/>
</dbReference>
<dbReference type="InterPro" id="IPR014284">
    <property type="entry name" value="RNA_pol_sigma-70_dom"/>
</dbReference>
<evidence type="ECO:0000256" key="1">
    <source>
        <dbReference type="ARBA" id="ARBA00023015"/>
    </source>
</evidence>
<evidence type="ECO:0000313" key="8">
    <source>
        <dbReference type="Proteomes" id="UP000824031"/>
    </source>
</evidence>
<evidence type="ECO:0000256" key="3">
    <source>
        <dbReference type="ARBA" id="ARBA00023125"/>
    </source>
</evidence>
<dbReference type="EMBL" id="DXBO01000109">
    <property type="protein sequence ID" value="HIZ48486.1"/>
    <property type="molecule type" value="Genomic_DNA"/>
</dbReference>
<dbReference type="Gene3D" id="1.10.1740.10">
    <property type="match status" value="1"/>
</dbReference>
<dbReference type="GO" id="GO:0003677">
    <property type="term" value="F:DNA binding"/>
    <property type="evidence" value="ECO:0007669"/>
    <property type="project" value="UniProtKB-KW"/>
</dbReference>
<keyword evidence="1" id="KW-0805">Transcription regulation</keyword>
<evidence type="ECO:0000256" key="2">
    <source>
        <dbReference type="ARBA" id="ARBA00023082"/>
    </source>
</evidence>
<dbReference type="InterPro" id="IPR036388">
    <property type="entry name" value="WH-like_DNA-bd_sf"/>
</dbReference>
<proteinExistence type="predicted"/>
<dbReference type="InterPro" id="IPR013324">
    <property type="entry name" value="RNA_pol_sigma_r3/r4-like"/>
</dbReference>
<sequence>MENHPTAPPGLEAWAKPERNEGASAERSAGQQEANAALAALAASGNAFALGQLWEINKGLLRSLFWRWYPAHKALADAHGMTADDFEQEGYFAVQYAAQTYQPEAGSFSNWLGQAMQRQINQALTGGHRRSVTDADGKQHTVSANPLNHCASLDTPLDDEDSGAATLGELQPDPAAASAMQAAEDAIFQEQLHAALEEALHKLTEREQAVIRGKYYAGKTVRQISEEQGLTIGQVNTAKTSAFSKLRRNPRLMRWREETLQRHAWHGTGFSAWYAGGSVEERTVEYLESRGAYSMEEAQP</sequence>
<dbReference type="NCBIfam" id="TIGR02937">
    <property type="entry name" value="sigma70-ECF"/>
    <property type="match status" value="1"/>
</dbReference>
<dbReference type="GO" id="GO:0006352">
    <property type="term" value="P:DNA-templated transcription initiation"/>
    <property type="evidence" value="ECO:0007669"/>
    <property type="project" value="InterPro"/>
</dbReference>